<protein>
    <submittedName>
        <fullName evidence="1">Uncharacterized protein</fullName>
    </submittedName>
</protein>
<reference evidence="1 2" key="1">
    <citation type="journal article" date="2020" name="Cell">
        <title>Large-Scale Comparative Analyses of Tick Genomes Elucidate Their Genetic Diversity and Vector Capacities.</title>
        <authorList>
            <consortium name="Tick Genome and Microbiome Consortium (TIGMIC)"/>
            <person name="Jia N."/>
            <person name="Wang J."/>
            <person name="Shi W."/>
            <person name="Du L."/>
            <person name="Sun Y."/>
            <person name="Zhan W."/>
            <person name="Jiang J.F."/>
            <person name="Wang Q."/>
            <person name="Zhang B."/>
            <person name="Ji P."/>
            <person name="Bell-Sakyi L."/>
            <person name="Cui X.M."/>
            <person name="Yuan T.T."/>
            <person name="Jiang B.G."/>
            <person name="Yang W.F."/>
            <person name="Lam T.T."/>
            <person name="Chang Q.C."/>
            <person name="Ding S.J."/>
            <person name="Wang X.J."/>
            <person name="Zhu J.G."/>
            <person name="Ruan X.D."/>
            <person name="Zhao L."/>
            <person name="Wei J.T."/>
            <person name="Ye R.Z."/>
            <person name="Que T.C."/>
            <person name="Du C.H."/>
            <person name="Zhou Y.H."/>
            <person name="Cheng J.X."/>
            <person name="Dai P.F."/>
            <person name="Guo W.B."/>
            <person name="Han X.H."/>
            <person name="Huang E.J."/>
            <person name="Li L.F."/>
            <person name="Wei W."/>
            <person name="Gao Y.C."/>
            <person name="Liu J.Z."/>
            <person name="Shao H.Z."/>
            <person name="Wang X."/>
            <person name="Wang C.C."/>
            <person name="Yang T.C."/>
            <person name="Huo Q.B."/>
            <person name="Li W."/>
            <person name="Chen H.Y."/>
            <person name="Chen S.E."/>
            <person name="Zhou L.G."/>
            <person name="Ni X.B."/>
            <person name="Tian J.H."/>
            <person name="Sheng Y."/>
            <person name="Liu T."/>
            <person name="Pan Y.S."/>
            <person name="Xia L.Y."/>
            <person name="Li J."/>
            <person name="Zhao F."/>
            <person name="Cao W.C."/>
        </authorList>
    </citation>
    <scope>NUCLEOTIDE SEQUENCE [LARGE SCALE GENOMIC DNA]</scope>
    <source>
        <strain evidence="1">Iper-2018</strain>
    </source>
</reference>
<organism evidence="1 2">
    <name type="scientific">Ixodes persulcatus</name>
    <name type="common">Taiga tick</name>
    <dbReference type="NCBI Taxonomy" id="34615"/>
    <lineage>
        <taxon>Eukaryota</taxon>
        <taxon>Metazoa</taxon>
        <taxon>Ecdysozoa</taxon>
        <taxon>Arthropoda</taxon>
        <taxon>Chelicerata</taxon>
        <taxon>Arachnida</taxon>
        <taxon>Acari</taxon>
        <taxon>Parasitiformes</taxon>
        <taxon>Ixodida</taxon>
        <taxon>Ixodoidea</taxon>
        <taxon>Ixodidae</taxon>
        <taxon>Ixodinae</taxon>
        <taxon>Ixodes</taxon>
    </lineage>
</organism>
<dbReference type="EMBL" id="JABSTQ010010858">
    <property type="protein sequence ID" value="KAG0417326.1"/>
    <property type="molecule type" value="Genomic_DNA"/>
</dbReference>
<sequence>MRAWYLDEPSKTLTPSQVHDLLGIVTYHATCNEDGLARLEAIKRAKNCQGEDTLFIHPDNSDHQSMLKKFWREHKHPDEEIRYFERGTGYFDVRDAHDSWVRIELMDQDLFVLPANTYHRFQPKTPE</sequence>
<comment type="caution">
    <text evidence="1">The sequence shown here is derived from an EMBL/GenBank/DDBJ whole genome shotgun (WGS) entry which is preliminary data.</text>
</comment>
<evidence type="ECO:0000313" key="2">
    <source>
        <dbReference type="Proteomes" id="UP000805193"/>
    </source>
</evidence>
<gene>
    <name evidence="1" type="ORF">HPB47_005701</name>
</gene>
<evidence type="ECO:0000313" key="1">
    <source>
        <dbReference type="EMBL" id="KAG0417326.1"/>
    </source>
</evidence>
<proteinExistence type="predicted"/>
<dbReference type="Proteomes" id="UP000805193">
    <property type="component" value="Unassembled WGS sequence"/>
</dbReference>
<name>A0AC60PCE9_IXOPE</name>
<keyword evidence="2" id="KW-1185">Reference proteome</keyword>
<accession>A0AC60PCE9</accession>
<feature type="non-terminal residue" evidence="1">
    <location>
        <position position="127"/>
    </location>
</feature>